<proteinExistence type="predicted"/>
<name>A0ACC2RH13_9FUNG</name>
<accession>A0ACC2RH13</accession>
<organism evidence="1 2">
    <name type="scientific">Entomophthora muscae</name>
    <dbReference type="NCBI Taxonomy" id="34485"/>
    <lineage>
        <taxon>Eukaryota</taxon>
        <taxon>Fungi</taxon>
        <taxon>Fungi incertae sedis</taxon>
        <taxon>Zoopagomycota</taxon>
        <taxon>Entomophthoromycotina</taxon>
        <taxon>Entomophthoromycetes</taxon>
        <taxon>Entomophthorales</taxon>
        <taxon>Entomophthoraceae</taxon>
        <taxon>Entomophthora</taxon>
    </lineage>
</organism>
<keyword evidence="2" id="KW-1185">Reference proteome</keyword>
<dbReference type="EMBL" id="QTSX02007245">
    <property type="protein sequence ID" value="KAJ9049328.1"/>
    <property type="molecule type" value="Genomic_DNA"/>
</dbReference>
<sequence>MSSSRNRARSTTRRSHTTSNLPDRDDRRQSKSPCFRADNSWFEEVFRCYICLQNLTKPTICPKCSKLCCEPCIKKWLREQKEECPHCRANIDQTHLVPCRFLE</sequence>
<reference evidence="1" key="1">
    <citation type="submission" date="2022-04" db="EMBL/GenBank/DDBJ databases">
        <title>Genome of the entomopathogenic fungus Entomophthora muscae.</title>
        <authorList>
            <person name="Elya C."/>
            <person name="Lovett B.R."/>
            <person name="Lee E."/>
            <person name="Macias A.M."/>
            <person name="Hajek A.E."/>
            <person name="De Bivort B.L."/>
            <person name="Kasson M.T."/>
            <person name="De Fine Licht H.H."/>
            <person name="Stajich J.E."/>
        </authorList>
    </citation>
    <scope>NUCLEOTIDE SEQUENCE</scope>
    <source>
        <strain evidence="1">Berkeley</strain>
    </source>
</reference>
<gene>
    <name evidence="1" type="ORF">DSO57_1025635</name>
</gene>
<dbReference type="Proteomes" id="UP001165960">
    <property type="component" value="Unassembled WGS sequence"/>
</dbReference>
<protein>
    <submittedName>
        <fullName evidence="1">Uncharacterized protein</fullName>
    </submittedName>
</protein>
<comment type="caution">
    <text evidence="1">The sequence shown here is derived from an EMBL/GenBank/DDBJ whole genome shotgun (WGS) entry which is preliminary data.</text>
</comment>
<evidence type="ECO:0000313" key="2">
    <source>
        <dbReference type="Proteomes" id="UP001165960"/>
    </source>
</evidence>
<evidence type="ECO:0000313" key="1">
    <source>
        <dbReference type="EMBL" id="KAJ9049328.1"/>
    </source>
</evidence>